<protein>
    <submittedName>
        <fullName evidence="1">Uncharacterized protein</fullName>
    </submittedName>
</protein>
<evidence type="ECO:0000313" key="2">
    <source>
        <dbReference type="Proteomes" id="UP001286313"/>
    </source>
</evidence>
<comment type="caution">
    <text evidence="1">The sequence shown here is derived from an EMBL/GenBank/DDBJ whole genome shotgun (WGS) entry which is preliminary data.</text>
</comment>
<proteinExistence type="predicted"/>
<evidence type="ECO:0000313" key="1">
    <source>
        <dbReference type="EMBL" id="KAK3886278.1"/>
    </source>
</evidence>
<reference evidence="1" key="1">
    <citation type="submission" date="2023-10" db="EMBL/GenBank/DDBJ databases">
        <title>Genome assemblies of two species of porcelain crab, Petrolisthes cinctipes and Petrolisthes manimaculis (Anomura: Porcellanidae).</title>
        <authorList>
            <person name="Angst P."/>
        </authorList>
    </citation>
    <scope>NUCLEOTIDE SEQUENCE</scope>
    <source>
        <strain evidence="1">PB745_01</strain>
        <tissue evidence="1">Gill</tissue>
    </source>
</reference>
<dbReference type="Proteomes" id="UP001286313">
    <property type="component" value="Unassembled WGS sequence"/>
</dbReference>
<gene>
    <name evidence="1" type="ORF">Pcinc_009561</name>
</gene>
<accession>A0AAE1GAY4</accession>
<dbReference type="AlphaFoldDB" id="A0AAE1GAY4"/>
<organism evidence="1 2">
    <name type="scientific">Petrolisthes cinctipes</name>
    <name type="common">Flat porcelain crab</name>
    <dbReference type="NCBI Taxonomy" id="88211"/>
    <lineage>
        <taxon>Eukaryota</taxon>
        <taxon>Metazoa</taxon>
        <taxon>Ecdysozoa</taxon>
        <taxon>Arthropoda</taxon>
        <taxon>Crustacea</taxon>
        <taxon>Multicrustacea</taxon>
        <taxon>Malacostraca</taxon>
        <taxon>Eumalacostraca</taxon>
        <taxon>Eucarida</taxon>
        <taxon>Decapoda</taxon>
        <taxon>Pleocyemata</taxon>
        <taxon>Anomura</taxon>
        <taxon>Galatheoidea</taxon>
        <taxon>Porcellanidae</taxon>
        <taxon>Petrolisthes</taxon>
    </lineage>
</organism>
<keyword evidence="2" id="KW-1185">Reference proteome</keyword>
<dbReference type="EMBL" id="JAWQEG010000716">
    <property type="protein sequence ID" value="KAK3886278.1"/>
    <property type="molecule type" value="Genomic_DNA"/>
</dbReference>
<sequence length="111" mass="12369">MTALPQIFTATRENRRWLVSVAVGGEKTPLVSFFRGLLEPQVQSKEESELTSCTHMYIETYIQDQPAVMEADKTSEGDEPYTSKFVTDLQNLTGKYGNADTVDSGRKTAKS</sequence>
<name>A0AAE1GAY4_PETCI</name>